<keyword evidence="2" id="KW-0812">Transmembrane</keyword>
<dbReference type="Gene3D" id="3.40.50.1820">
    <property type="entry name" value="alpha/beta hydrolase"/>
    <property type="match status" value="1"/>
</dbReference>
<name>A0A2P2C237_9ZZZZ</name>
<evidence type="ECO:0000313" key="4">
    <source>
        <dbReference type="EMBL" id="CUR54792.1"/>
    </source>
</evidence>
<dbReference type="SUPFAM" id="SSF53474">
    <property type="entry name" value="alpha/beta-Hydrolases"/>
    <property type="match status" value="1"/>
</dbReference>
<accession>A0A2P2C237</accession>
<proteinExistence type="predicted"/>
<feature type="transmembrane region" description="Helical" evidence="2">
    <location>
        <begin position="103"/>
        <end position="122"/>
    </location>
</feature>
<gene>
    <name evidence="4" type="ORF">NOCA2210142</name>
</gene>
<evidence type="ECO:0000256" key="2">
    <source>
        <dbReference type="SAM" id="Phobius"/>
    </source>
</evidence>
<keyword evidence="1" id="KW-0378">Hydrolase</keyword>
<dbReference type="GO" id="GO:0016788">
    <property type="term" value="F:hydrolase activity, acting on ester bonds"/>
    <property type="evidence" value="ECO:0007669"/>
    <property type="project" value="UniProtKB-ARBA"/>
</dbReference>
<dbReference type="PANTHER" id="PTHR22946:SF9">
    <property type="entry name" value="POLYKETIDE TRANSFERASE AF380"/>
    <property type="match status" value="1"/>
</dbReference>
<dbReference type="EMBL" id="CZKA01000014">
    <property type="protein sequence ID" value="CUR54792.1"/>
    <property type="molecule type" value="Genomic_DNA"/>
</dbReference>
<reference evidence="4" key="1">
    <citation type="submission" date="2015-08" db="EMBL/GenBank/DDBJ databases">
        <authorList>
            <person name="Babu N.S."/>
            <person name="Beckwith C.J."/>
            <person name="Beseler K.G."/>
            <person name="Brison A."/>
            <person name="Carone J.V."/>
            <person name="Caskin T.P."/>
            <person name="Diamond M."/>
            <person name="Durham M.E."/>
            <person name="Foxe J.M."/>
            <person name="Go M."/>
            <person name="Henderson B.A."/>
            <person name="Jones I.B."/>
            <person name="McGettigan J.A."/>
            <person name="Micheletti S.J."/>
            <person name="Nasrallah M.E."/>
            <person name="Ortiz D."/>
            <person name="Piller C.R."/>
            <person name="Privatt S.R."/>
            <person name="Schneider S.L."/>
            <person name="Sharp S."/>
            <person name="Smith T.C."/>
            <person name="Stanton J.D."/>
            <person name="Ullery H.E."/>
            <person name="Wilson R.J."/>
            <person name="Serrano M.G."/>
            <person name="Buck G."/>
            <person name="Lee V."/>
            <person name="Wang Y."/>
            <person name="Carvalho R."/>
            <person name="Voegtly L."/>
            <person name="Shi R."/>
            <person name="Duckworth R."/>
            <person name="Johnson A."/>
            <person name="Loviza R."/>
            <person name="Walstead R."/>
            <person name="Shah Z."/>
            <person name="Kiflezghi M."/>
            <person name="Wade K."/>
            <person name="Ball S.L."/>
            <person name="Bradley K.W."/>
            <person name="Asai D.J."/>
            <person name="Bowman C.A."/>
            <person name="Russell D.A."/>
            <person name="Pope W.H."/>
            <person name="Jacobs-Sera D."/>
            <person name="Hendrix R.W."/>
            <person name="Hatfull G.F."/>
        </authorList>
    </citation>
    <scope>NUCLEOTIDE SEQUENCE</scope>
</reference>
<feature type="transmembrane region" description="Helical" evidence="2">
    <location>
        <begin position="73"/>
        <end position="91"/>
    </location>
</feature>
<organism evidence="4">
    <name type="scientific">metagenome</name>
    <dbReference type="NCBI Taxonomy" id="256318"/>
    <lineage>
        <taxon>unclassified sequences</taxon>
        <taxon>metagenomes</taxon>
    </lineage>
</organism>
<feature type="transmembrane region" description="Helical" evidence="2">
    <location>
        <begin position="44"/>
        <end position="66"/>
    </location>
</feature>
<dbReference type="Pfam" id="PF02129">
    <property type="entry name" value="Peptidase_S15"/>
    <property type="match status" value="1"/>
</dbReference>
<feature type="transmembrane region" description="Helical" evidence="2">
    <location>
        <begin position="143"/>
        <end position="164"/>
    </location>
</feature>
<keyword evidence="2" id="KW-0472">Membrane</keyword>
<evidence type="ECO:0000256" key="1">
    <source>
        <dbReference type="ARBA" id="ARBA00022801"/>
    </source>
</evidence>
<dbReference type="InterPro" id="IPR050261">
    <property type="entry name" value="FrsA_esterase"/>
</dbReference>
<dbReference type="PANTHER" id="PTHR22946">
    <property type="entry name" value="DIENELACTONE HYDROLASE DOMAIN-CONTAINING PROTEIN-RELATED"/>
    <property type="match status" value="1"/>
</dbReference>
<evidence type="ECO:0000259" key="3">
    <source>
        <dbReference type="Pfam" id="PF02129"/>
    </source>
</evidence>
<dbReference type="AlphaFoldDB" id="A0A2P2C237"/>
<keyword evidence="2" id="KW-1133">Transmembrane helix</keyword>
<dbReference type="InterPro" id="IPR000383">
    <property type="entry name" value="Xaa-Pro-like_dom"/>
</dbReference>
<sequence length="423" mass="44204">MIEQSTWTVPVLEKRLFLGAVVTGLVHAVDDAVLNRQPGVPAGQHLIALAIVTAVGVAAASTFTRLRPGVRSGFAVVIGAVTMTNGAMHVAHVATAGVAASDLTGVLAATAGLLLICLGLAIPATHRGEGAATRRRSWANRAIAVMVVAGVAQFFVIPVGVGLVQTHNYRQAVGNPPVQTFRSVTFDSSDGLSLVGWYHPSENRAAVVIVNSAAGDRSGSVRHAELLASHGYGVLLYDARGTGESEGSPNGWGWDWQYDVEGALAFLRNRPDIDPDRLGGLGLSTGADVLIEVAAVNRNLRVVVADGATGRSFADRLPGLVNASIAWPMFAAGQVFSGSSPGEPLRDLVAQVAPTPLLLIAAGSIPGEIRVNQVYAEAAGQPVQLWILPDVAHTSAIAQVAREYERRVIEHLDAALLKGRNRP</sequence>
<protein>
    <recommendedName>
        <fullName evidence="3">Xaa-Pro dipeptidyl-peptidase-like domain-containing protein</fullName>
    </recommendedName>
</protein>
<dbReference type="InterPro" id="IPR029058">
    <property type="entry name" value="AB_hydrolase_fold"/>
</dbReference>
<feature type="domain" description="Xaa-Pro dipeptidyl-peptidase-like" evidence="3">
    <location>
        <begin position="222"/>
        <end position="308"/>
    </location>
</feature>